<dbReference type="AlphaFoldDB" id="A0AAD3Y2S5"/>
<proteinExistence type="predicted"/>
<evidence type="ECO:0000313" key="1">
    <source>
        <dbReference type="EMBL" id="GMH25259.1"/>
    </source>
</evidence>
<evidence type="ECO:0000313" key="2">
    <source>
        <dbReference type="Proteomes" id="UP001279734"/>
    </source>
</evidence>
<reference evidence="1" key="1">
    <citation type="submission" date="2023-05" db="EMBL/GenBank/DDBJ databases">
        <title>Nepenthes gracilis genome sequencing.</title>
        <authorList>
            <person name="Fukushima K."/>
        </authorList>
    </citation>
    <scope>NUCLEOTIDE SEQUENCE</scope>
    <source>
        <strain evidence="1">SING2019-196</strain>
    </source>
</reference>
<accession>A0AAD3Y2S5</accession>
<dbReference type="EMBL" id="BSYO01000029">
    <property type="protein sequence ID" value="GMH25259.1"/>
    <property type="molecule type" value="Genomic_DNA"/>
</dbReference>
<comment type="caution">
    <text evidence="1">The sequence shown here is derived from an EMBL/GenBank/DDBJ whole genome shotgun (WGS) entry which is preliminary data.</text>
</comment>
<protein>
    <submittedName>
        <fullName evidence="1">Uncharacterized protein</fullName>
    </submittedName>
</protein>
<sequence>MNAQKRVSAYLGSLLEVALQVGCVPRSWDQLSVLVPEFVCSFTQDGGDKERSLPVGRELVSAGQLACGLDAS</sequence>
<keyword evidence="2" id="KW-1185">Reference proteome</keyword>
<name>A0AAD3Y2S5_NEPGR</name>
<dbReference type="Proteomes" id="UP001279734">
    <property type="component" value="Unassembled WGS sequence"/>
</dbReference>
<organism evidence="1 2">
    <name type="scientific">Nepenthes gracilis</name>
    <name type="common">Slender pitcher plant</name>
    <dbReference type="NCBI Taxonomy" id="150966"/>
    <lineage>
        <taxon>Eukaryota</taxon>
        <taxon>Viridiplantae</taxon>
        <taxon>Streptophyta</taxon>
        <taxon>Embryophyta</taxon>
        <taxon>Tracheophyta</taxon>
        <taxon>Spermatophyta</taxon>
        <taxon>Magnoliopsida</taxon>
        <taxon>eudicotyledons</taxon>
        <taxon>Gunneridae</taxon>
        <taxon>Pentapetalae</taxon>
        <taxon>Caryophyllales</taxon>
        <taxon>Nepenthaceae</taxon>
        <taxon>Nepenthes</taxon>
    </lineage>
</organism>
<gene>
    <name evidence="1" type="ORF">Nepgr_027102</name>
</gene>